<dbReference type="Proteomes" id="UP000821845">
    <property type="component" value="Chromosome 2"/>
</dbReference>
<evidence type="ECO:0000313" key="2">
    <source>
        <dbReference type="Proteomes" id="UP000821845"/>
    </source>
</evidence>
<comment type="caution">
    <text evidence="1">The sequence shown here is derived from an EMBL/GenBank/DDBJ whole genome shotgun (WGS) entry which is preliminary data.</text>
</comment>
<sequence length="100" mass="10899">MHMFPIIKHQCLSEVIRYITKLPMLQDTLYKFGDLTQHPNRVRTTDSGDLEGVAWATSDDAAGRGVAALGLRVLYPGSGKVGVCDGLWDPCGSGLELLRP</sequence>
<accession>A0ACB7SZR7</accession>
<keyword evidence="2" id="KW-1185">Reference proteome</keyword>
<dbReference type="EMBL" id="CM023482">
    <property type="protein sequence ID" value="KAH6939381.1"/>
    <property type="molecule type" value="Genomic_DNA"/>
</dbReference>
<evidence type="ECO:0000313" key="1">
    <source>
        <dbReference type="EMBL" id="KAH6939381.1"/>
    </source>
</evidence>
<name>A0ACB7SZR7_HYAAI</name>
<protein>
    <submittedName>
        <fullName evidence="1">Uncharacterized protein</fullName>
    </submittedName>
</protein>
<reference evidence="1" key="1">
    <citation type="submission" date="2020-05" db="EMBL/GenBank/DDBJ databases">
        <title>Large-scale comparative analyses of tick genomes elucidate their genetic diversity and vector capacities.</title>
        <authorList>
            <person name="Jia N."/>
            <person name="Wang J."/>
            <person name="Shi W."/>
            <person name="Du L."/>
            <person name="Sun Y."/>
            <person name="Zhan W."/>
            <person name="Jiang J."/>
            <person name="Wang Q."/>
            <person name="Zhang B."/>
            <person name="Ji P."/>
            <person name="Sakyi L.B."/>
            <person name="Cui X."/>
            <person name="Yuan T."/>
            <person name="Jiang B."/>
            <person name="Yang W."/>
            <person name="Lam T.T.-Y."/>
            <person name="Chang Q."/>
            <person name="Ding S."/>
            <person name="Wang X."/>
            <person name="Zhu J."/>
            <person name="Ruan X."/>
            <person name="Zhao L."/>
            <person name="Wei J."/>
            <person name="Que T."/>
            <person name="Du C."/>
            <person name="Cheng J."/>
            <person name="Dai P."/>
            <person name="Han X."/>
            <person name="Huang E."/>
            <person name="Gao Y."/>
            <person name="Liu J."/>
            <person name="Shao H."/>
            <person name="Ye R."/>
            <person name="Li L."/>
            <person name="Wei W."/>
            <person name="Wang X."/>
            <person name="Wang C."/>
            <person name="Yang T."/>
            <person name="Huo Q."/>
            <person name="Li W."/>
            <person name="Guo W."/>
            <person name="Chen H."/>
            <person name="Zhou L."/>
            <person name="Ni X."/>
            <person name="Tian J."/>
            <person name="Zhou Y."/>
            <person name="Sheng Y."/>
            <person name="Liu T."/>
            <person name="Pan Y."/>
            <person name="Xia L."/>
            <person name="Li J."/>
            <person name="Zhao F."/>
            <person name="Cao W."/>
        </authorList>
    </citation>
    <scope>NUCLEOTIDE SEQUENCE</scope>
    <source>
        <strain evidence="1">Hyas-2018</strain>
    </source>
</reference>
<gene>
    <name evidence="1" type="ORF">HPB50_017741</name>
</gene>
<proteinExistence type="predicted"/>
<organism evidence="1 2">
    <name type="scientific">Hyalomma asiaticum</name>
    <name type="common">Tick</name>
    <dbReference type="NCBI Taxonomy" id="266040"/>
    <lineage>
        <taxon>Eukaryota</taxon>
        <taxon>Metazoa</taxon>
        <taxon>Ecdysozoa</taxon>
        <taxon>Arthropoda</taxon>
        <taxon>Chelicerata</taxon>
        <taxon>Arachnida</taxon>
        <taxon>Acari</taxon>
        <taxon>Parasitiformes</taxon>
        <taxon>Ixodida</taxon>
        <taxon>Ixodoidea</taxon>
        <taxon>Ixodidae</taxon>
        <taxon>Hyalomminae</taxon>
        <taxon>Hyalomma</taxon>
    </lineage>
</organism>